<dbReference type="PANTHER" id="PTHR32347">
    <property type="entry name" value="EFFLUX SYSTEM COMPONENT YKNX-RELATED"/>
    <property type="match status" value="1"/>
</dbReference>
<dbReference type="Gene3D" id="2.40.30.170">
    <property type="match status" value="1"/>
</dbReference>
<keyword evidence="4" id="KW-0732">Signal</keyword>
<evidence type="ECO:0000256" key="1">
    <source>
        <dbReference type="ARBA" id="ARBA00004196"/>
    </source>
</evidence>
<evidence type="ECO:0000259" key="6">
    <source>
        <dbReference type="Pfam" id="PF25967"/>
    </source>
</evidence>
<dbReference type="InterPro" id="IPR058627">
    <property type="entry name" value="MdtA-like_C"/>
</dbReference>
<dbReference type="PANTHER" id="PTHR32347:SF23">
    <property type="entry name" value="BLL5650 PROTEIN"/>
    <property type="match status" value="1"/>
</dbReference>
<dbReference type="Gene3D" id="2.40.420.20">
    <property type="match status" value="1"/>
</dbReference>
<dbReference type="Pfam" id="PF25954">
    <property type="entry name" value="Beta-barrel_RND_2"/>
    <property type="match status" value="1"/>
</dbReference>
<organism evidence="7 8">
    <name type="scientific">Gilvimarinus japonicus</name>
    <dbReference type="NCBI Taxonomy" id="1796469"/>
    <lineage>
        <taxon>Bacteria</taxon>
        <taxon>Pseudomonadati</taxon>
        <taxon>Pseudomonadota</taxon>
        <taxon>Gammaproteobacteria</taxon>
        <taxon>Cellvibrionales</taxon>
        <taxon>Cellvibrionaceae</taxon>
        <taxon>Gilvimarinus</taxon>
    </lineage>
</organism>
<protein>
    <submittedName>
        <fullName evidence="7">Efflux RND transporter periplasmic adaptor subunit</fullName>
    </submittedName>
</protein>
<evidence type="ECO:0000256" key="3">
    <source>
        <dbReference type="SAM" id="Coils"/>
    </source>
</evidence>
<keyword evidence="2 3" id="KW-0175">Coiled coil</keyword>
<sequence>MTFARVFTVAVLAVLLSACGGSGEPTLTVSKSDIPLAIQTTGELASARTIEIGPPKVKYTWQYKLSYLIPEGTWVKKGDRIMAFDAQQQHSRLRDLQNALATEQQRLESQELDNKQEREQLELDLAEAKMELEKATLKSSNVDDLMARLEVEKLRIDRHIAELNYDMVDFRRANRISQMAVDREITESEVSRLTSEVNEQQDAIEEMQIQAPRPGIVVYKPNNEGDKPAEGDQFSVIQKVIELPDLESLIIETTVDEQIAHKVSAGDRVEIKLDAVPERTFTGKVDSLGRIVRLKSRREPSKVFDAVVRIDNPDTDAMRPGMAARLSIVQRIEPNAVALPQQALMYRDDKAYVRVKSLTGERQQEVTVAARQAGEAIITEGLNNGDEVML</sequence>
<evidence type="ECO:0000256" key="4">
    <source>
        <dbReference type="SAM" id="SignalP"/>
    </source>
</evidence>
<comment type="caution">
    <text evidence="7">The sequence shown here is derived from an EMBL/GenBank/DDBJ whole genome shotgun (WGS) entry which is preliminary data.</text>
</comment>
<dbReference type="PROSITE" id="PS51257">
    <property type="entry name" value="PROKAR_LIPOPROTEIN"/>
    <property type="match status" value="1"/>
</dbReference>
<feature type="domain" description="Multidrug resistance protein MdtA-like C-terminal permuted SH3" evidence="6">
    <location>
        <begin position="335"/>
        <end position="389"/>
    </location>
</feature>
<dbReference type="InterPro" id="IPR050465">
    <property type="entry name" value="UPF0194_transport"/>
</dbReference>
<evidence type="ECO:0000313" key="8">
    <source>
        <dbReference type="Proteomes" id="UP001595548"/>
    </source>
</evidence>
<proteinExistence type="predicted"/>
<accession>A0ABV7HJL1</accession>
<evidence type="ECO:0000313" key="7">
    <source>
        <dbReference type="EMBL" id="MFC3154068.1"/>
    </source>
</evidence>
<evidence type="ECO:0000259" key="5">
    <source>
        <dbReference type="Pfam" id="PF25954"/>
    </source>
</evidence>
<name>A0ABV7HJL1_9GAMM</name>
<dbReference type="Pfam" id="PF25967">
    <property type="entry name" value="RND-MFP_C"/>
    <property type="match status" value="1"/>
</dbReference>
<feature type="coiled-coil region" evidence="3">
    <location>
        <begin position="86"/>
        <end position="138"/>
    </location>
</feature>
<feature type="domain" description="CusB-like beta-barrel" evidence="5">
    <location>
        <begin position="252"/>
        <end position="329"/>
    </location>
</feature>
<dbReference type="RefSeq" id="WP_382414157.1">
    <property type="nucleotide sequence ID" value="NZ_AP031500.1"/>
</dbReference>
<feature type="coiled-coil region" evidence="3">
    <location>
        <begin position="183"/>
        <end position="210"/>
    </location>
</feature>
<evidence type="ECO:0000256" key="2">
    <source>
        <dbReference type="ARBA" id="ARBA00023054"/>
    </source>
</evidence>
<dbReference type="EMBL" id="JBHRTL010000003">
    <property type="protein sequence ID" value="MFC3154068.1"/>
    <property type="molecule type" value="Genomic_DNA"/>
</dbReference>
<gene>
    <name evidence="7" type="ORF">ACFOEB_02565</name>
</gene>
<comment type="subcellular location">
    <subcellularLocation>
        <location evidence="1">Cell envelope</location>
    </subcellularLocation>
</comment>
<dbReference type="Proteomes" id="UP001595548">
    <property type="component" value="Unassembled WGS sequence"/>
</dbReference>
<feature type="chain" id="PRO_5046594889" evidence="4">
    <location>
        <begin position="24"/>
        <end position="390"/>
    </location>
</feature>
<reference evidence="8" key="1">
    <citation type="journal article" date="2019" name="Int. J. Syst. Evol. Microbiol.">
        <title>The Global Catalogue of Microorganisms (GCM) 10K type strain sequencing project: providing services to taxonomists for standard genome sequencing and annotation.</title>
        <authorList>
            <consortium name="The Broad Institute Genomics Platform"/>
            <consortium name="The Broad Institute Genome Sequencing Center for Infectious Disease"/>
            <person name="Wu L."/>
            <person name="Ma J."/>
        </authorList>
    </citation>
    <scope>NUCLEOTIDE SEQUENCE [LARGE SCALE GENOMIC DNA]</scope>
    <source>
        <strain evidence="8">KCTC 52141</strain>
    </source>
</reference>
<dbReference type="InterPro" id="IPR058792">
    <property type="entry name" value="Beta-barrel_RND_2"/>
</dbReference>
<keyword evidence="8" id="KW-1185">Reference proteome</keyword>
<feature type="signal peptide" evidence="4">
    <location>
        <begin position="1"/>
        <end position="23"/>
    </location>
</feature>